<feature type="transmembrane region" description="Helical" evidence="11">
    <location>
        <begin position="29"/>
        <end position="46"/>
    </location>
</feature>
<feature type="transmembrane region" description="Helical" evidence="11">
    <location>
        <begin position="342"/>
        <end position="364"/>
    </location>
</feature>
<keyword evidence="9 11" id="KW-1133">Transmembrane helix</keyword>
<feature type="transmembrane region" description="Helical" evidence="11">
    <location>
        <begin position="58"/>
        <end position="81"/>
    </location>
</feature>
<dbReference type="PATRIC" id="fig|1173022.3.peg.4572"/>
<feature type="transmembrane region" description="Helical" evidence="11">
    <location>
        <begin position="309"/>
        <end position="336"/>
    </location>
</feature>
<keyword evidence="5 11" id="KW-0812">Transmembrane</keyword>
<dbReference type="EMBL" id="CP003620">
    <property type="protein sequence ID" value="AFZ15021.1"/>
    <property type="molecule type" value="Genomic_DNA"/>
</dbReference>
<dbReference type="GO" id="GO:0016829">
    <property type="term" value="F:lyase activity"/>
    <property type="evidence" value="ECO:0007669"/>
    <property type="project" value="UniProtKB-KW"/>
</dbReference>
<dbReference type="HOGENOM" id="CLU_301840_0_0_3"/>
<evidence type="ECO:0000256" key="7">
    <source>
        <dbReference type="ARBA" id="ARBA00022741"/>
    </source>
</evidence>
<dbReference type="SUPFAM" id="SSF103473">
    <property type="entry name" value="MFS general substrate transporter"/>
    <property type="match status" value="1"/>
</dbReference>
<dbReference type="InterPro" id="IPR021133">
    <property type="entry name" value="HEAT_type_2"/>
</dbReference>
<keyword evidence="7 11" id="KW-0547">Nucleotide-binding</keyword>
<dbReference type="InterPro" id="IPR036259">
    <property type="entry name" value="MFS_trans_sf"/>
</dbReference>
<evidence type="ECO:0000256" key="9">
    <source>
        <dbReference type="ARBA" id="ARBA00022989"/>
    </source>
</evidence>
<dbReference type="Gene3D" id="1.25.10.10">
    <property type="entry name" value="Leucine-rich Repeat Variant"/>
    <property type="match status" value="1"/>
</dbReference>
<keyword evidence="4" id="KW-0042">Antenna complex</keyword>
<keyword evidence="12" id="KW-0456">Lyase</keyword>
<dbReference type="GO" id="GO:0005524">
    <property type="term" value="F:ATP binding"/>
    <property type="evidence" value="ECO:0007669"/>
    <property type="project" value="UniProtKB-KW"/>
</dbReference>
<feature type="transmembrane region" description="Helical" evidence="11">
    <location>
        <begin position="244"/>
        <end position="266"/>
    </location>
</feature>
<dbReference type="Proteomes" id="UP000010472">
    <property type="component" value="Chromosome"/>
</dbReference>
<dbReference type="AlphaFoldDB" id="K9W496"/>
<dbReference type="Pfam" id="PF03219">
    <property type="entry name" value="TLC"/>
    <property type="match status" value="1"/>
</dbReference>
<comment type="similarity">
    <text evidence="2 11">Belongs to the ADP/ATP translocase tlc family.</text>
</comment>
<protein>
    <recommendedName>
        <fullName evidence="11">ADP,ATP carrier protein</fullName>
    </recommendedName>
</protein>
<evidence type="ECO:0000256" key="11">
    <source>
        <dbReference type="RuleBase" id="RU363121"/>
    </source>
</evidence>
<evidence type="ECO:0000256" key="8">
    <source>
        <dbReference type="ARBA" id="ARBA00022840"/>
    </source>
</evidence>
<evidence type="ECO:0000256" key="6">
    <source>
        <dbReference type="ARBA" id="ARBA00022738"/>
    </source>
</evidence>
<dbReference type="eggNOG" id="COG1413">
    <property type="taxonomic scope" value="Bacteria"/>
</dbReference>
<name>K9W496_9CYAN</name>
<reference evidence="12 13" key="1">
    <citation type="submission" date="2012-06" db="EMBL/GenBank/DDBJ databases">
        <title>Finished chromosome of genome of Crinalium epipsammum PCC 9333.</title>
        <authorList>
            <consortium name="US DOE Joint Genome Institute"/>
            <person name="Gugger M."/>
            <person name="Coursin T."/>
            <person name="Rippka R."/>
            <person name="Tandeau De Marsac N."/>
            <person name="Huntemann M."/>
            <person name="Wei C.-L."/>
            <person name="Han J."/>
            <person name="Detter J.C."/>
            <person name="Han C."/>
            <person name="Tapia R."/>
            <person name="Davenport K."/>
            <person name="Daligault H."/>
            <person name="Erkkila T."/>
            <person name="Gu W."/>
            <person name="Munk A.C.C."/>
            <person name="Teshima H."/>
            <person name="Xu Y."/>
            <person name="Chain P."/>
            <person name="Chen A."/>
            <person name="Krypides N."/>
            <person name="Mavromatis K."/>
            <person name="Markowitz V."/>
            <person name="Szeto E."/>
            <person name="Ivanova N."/>
            <person name="Mikhailova N."/>
            <person name="Ovchinnikova G."/>
            <person name="Pagani I."/>
            <person name="Pati A."/>
            <person name="Goodwin L."/>
            <person name="Peters L."/>
            <person name="Pitluck S."/>
            <person name="Woyke T."/>
            <person name="Kerfeld C."/>
        </authorList>
    </citation>
    <scope>NUCLEOTIDE SEQUENCE [LARGE SCALE GENOMIC DNA]</scope>
    <source>
        <strain evidence="12 13">PCC 9333</strain>
    </source>
</reference>
<feature type="transmembrane region" description="Helical" evidence="11">
    <location>
        <begin position="278"/>
        <end position="297"/>
    </location>
</feature>
<keyword evidence="3 11" id="KW-0813">Transport</keyword>
<keyword evidence="10 11" id="KW-0472">Membrane</keyword>
<organism evidence="12 13">
    <name type="scientific">Crinalium epipsammum PCC 9333</name>
    <dbReference type="NCBI Taxonomy" id="1173022"/>
    <lineage>
        <taxon>Bacteria</taxon>
        <taxon>Bacillati</taxon>
        <taxon>Cyanobacteriota</taxon>
        <taxon>Cyanophyceae</taxon>
        <taxon>Gomontiellales</taxon>
        <taxon>Gomontiellaceae</taxon>
        <taxon>Crinalium</taxon>
    </lineage>
</organism>
<dbReference type="KEGG" id="cep:Cri9333_4232"/>
<dbReference type="SUPFAM" id="SSF48371">
    <property type="entry name" value="ARM repeat"/>
    <property type="match status" value="1"/>
</dbReference>
<dbReference type="SMART" id="SM00567">
    <property type="entry name" value="EZ_HEAT"/>
    <property type="match status" value="3"/>
</dbReference>
<feature type="transmembrane region" description="Helical" evidence="11">
    <location>
        <begin position="403"/>
        <end position="423"/>
    </location>
</feature>
<dbReference type="InterPro" id="IPR011989">
    <property type="entry name" value="ARM-like"/>
</dbReference>
<feature type="transmembrane region" description="Helical" evidence="11">
    <location>
        <begin position="163"/>
        <end position="185"/>
    </location>
</feature>
<sequence>MQTRTYFRGGWGQGFLRWVNLRPEESERTLLMFAFYTTTSIGLLWLETSATALFLKQYGAELLPVIYIASSGLGSGLGFFYSRLQKTLPLRSVLVAIAILMGVPLFLFRVGLQGNYVDGVIVLATVFLLRLWMDATTVLNDLNTSITANQLFNIREIKRTYPLISSGLLVADVISGFSLPLLLVLVSLQNIIILAGIMMLLGAGILFYLTRRYQQSFPDSPMRNLEDLQPEFKSRRVGGTLQRYVIPLFAFFILGQVLFLVVEFQYLSQLERNLDASAIAGFLGIFSGILGLFELATQWFLSSRLIERLGVFVAAMLLPICVVIIGVITFAATSFLPPSISILGLITLTRPFSLFIGVVCLKFIDELLRYTLIASTGAVLFQPLPESIRGSIQAMVRGIAETLSTGVTGIGILAIIGLCYWAFPNLPKVAQDQLQGNVFVGIIVLVALGWLVTAWLLRSSYVNLLVQSAEQGRLGFSDVDLRAFKRAVIEVLEQPGKEGDKRSCIQLLSQIDPQNTGEVLAPLLPRFTPSLQRQSLEVILEYPNPDYLKDIQALIAEQLSPEVLALALRYIWLAEPELDISTLKPYLRPEVDPTVRGTAAALMLRRGNTEDKAEATNTLRRMLTHKRERERVMGCRALGEADYLQALRVYVADLLQDESLRVRCALLEVIGSTRQEEYYPSLVRGLYYKSTREAASRALVKLGDEALPLLSELAEDSHKPDLVRFSALNAIATISTPAALTQLTSQLITSWGTTRRNLLRILLKMPGEIGIDAVLDRLGRSGVETFIEQELLLLGQIYAAQVDLEQINAETLSTKLEPDLRLQSYQEALLLLQRALLNLESDVIDRCFLLMKFLYPIGAIQAASFNLKSDSRSNVAVGLEILDNTLDLPTKQVLLGILDQHPSAEKLEILTEILPYKPMAPSDRLRRLLELRHFLSEWTLACCFHLARAAHWSLTTDQTLVCLRHPTGFVREAVLAYLKEASPRALLELLPVLKNDPDQIVAAQVQQMMVDLSN</sequence>
<evidence type="ECO:0000256" key="10">
    <source>
        <dbReference type="ARBA" id="ARBA00023136"/>
    </source>
</evidence>
<dbReference type="InterPro" id="IPR004667">
    <property type="entry name" value="ADP_ATP_car_bac_type"/>
</dbReference>
<evidence type="ECO:0000313" key="13">
    <source>
        <dbReference type="Proteomes" id="UP000010472"/>
    </source>
</evidence>
<dbReference type="STRING" id="1173022.Cri9333_4232"/>
<keyword evidence="6" id="KW-0605">Phycobilisome</keyword>
<evidence type="ECO:0000256" key="1">
    <source>
        <dbReference type="ARBA" id="ARBA00004141"/>
    </source>
</evidence>
<dbReference type="PROSITE" id="PS50077">
    <property type="entry name" value="HEAT_REPEAT"/>
    <property type="match status" value="1"/>
</dbReference>
<proteinExistence type="inferred from homology"/>
<keyword evidence="13" id="KW-1185">Reference proteome</keyword>
<evidence type="ECO:0000313" key="12">
    <source>
        <dbReference type="EMBL" id="AFZ15021.1"/>
    </source>
</evidence>
<dbReference type="PANTHER" id="PTHR31187:SF1">
    <property type="entry name" value="ADP,ATP CARRIER PROTEIN 1"/>
    <property type="match status" value="1"/>
</dbReference>
<feature type="transmembrane region" description="Helical" evidence="11">
    <location>
        <begin position="116"/>
        <end position="133"/>
    </location>
</feature>
<dbReference type="InterPro" id="IPR016024">
    <property type="entry name" value="ARM-type_fold"/>
</dbReference>
<evidence type="ECO:0000256" key="3">
    <source>
        <dbReference type="ARBA" id="ARBA00022448"/>
    </source>
</evidence>
<dbReference type="eggNOG" id="COG3202">
    <property type="taxonomic scope" value="Bacteria"/>
</dbReference>
<feature type="transmembrane region" description="Helical" evidence="11">
    <location>
        <begin position="93"/>
        <end position="110"/>
    </location>
</feature>
<dbReference type="PANTHER" id="PTHR31187">
    <property type="match status" value="1"/>
</dbReference>
<dbReference type="GO" id="GO:0005471">
    <property type="term" value="F:ATP:ADP antiporter activity"/>
    <property type="evidence" value="ECO:0007669"/>
    <property type="project" value="InterPro"/>
</dbReference>
<feature type="transmembrane region" description="Helical" evidence="11">
    <location>
        <begin position="191"/>
        <end position="209"/>
    </location>
</feature>
<dbReference type="Pfam" id="PF13646">
    <property type="entry name" value="HEAT_2"/>
    <property type="match status" value="1"/>
</dbReference>
<dbReference type="GO" id="GO:0030089">
    <property type="term" value="C:phycobilisome"/>
    <property type="evidence" value="ECO:0007669"/>
    <property type="project" value="UniProtKB-KW"/>
</dbReference>
<accession>K9W496</accession>
<feature type="transmembrane region" description="Helical" evidence="11">
    <location>
        <begin position="438"/>
        <end position="457"/>
    </location>
</feature>
<dbReference type="InterPro" id="IPR004155">
    <property type="entry name" value="PBS_lyase_HEAT"/>
</dbReference>
<evidence type="ECO:0000256" key="2">
    <source>
        <dbReference type="ARBA" id="ARBA00007127"/>
    </source>
</evidence>
<evidence type="ECO:0000256" key="4">
    <source>
        <dbReference type="ARBA" id="ARBA00022549"/>
    </source>
</evidence>
<gene>
    <name evidence="12" type="ORF">Cri9333_4232</name>
</gene>
<evidence type="ECO:0000256" key="5">
    <source>
        <dbReference type="ARBA" id="ARBA00022692"/>
    </source>
</evidence>
<comment type="subcellular location">
    <subcellularLocation>
        <location evidence="1 11">Membrane</location>
        <topology evidence="1 11">Multi-pass membrane protein</topology>
    </subcellularLocation>
</comment>
<keyword evidence="8 11" id="KW-0067">ATP-binding</keyword>